<dbReference type="CDD" id="cd00041">
    <property type="entry name" value="CUB"/>
    <property type="match status" value="1"/>
</dbReference>
<dbReference type="InterPro" id="IPR035914">
    <property type="entry name" value="Sperma_CUB_dom_sf"/>
</dbReference>
<protein>
    <recommendedName>
        <fullName evidence="3">CUB domain-containing protein</fullName>
    </recommendedName>
</protein>
<reference evidence="4" key="1">
    <citation type="journal article" date="2023" name="Mol. Biol. Evol.">
        <title>Third-Generation Sequencing Reveals the Adaptive Role of the Epigenome in Three Deep-Sea Polychaetes.</title>
        <authorList>
            <person name="Perez M."/>
            <person name="Aroh O."/>
            <person name="Sun Y."/>
            <person name="Lan Y."/>
            <person name="Juniper S.K."/>
            <person name="Young C.R."/>
            <person name="Angers B."/>
            <person name="Qian P.Y."/>
        </authorList>
    </citation>
    <scope>NUCLEOTIDE SEQUENCE</scope>
    <source>
        <strain evidence="4">P08H-3</strain>
    </source>
</reference>
<dbReference type="Pfam" id="PF00431">
    <property type="entry name" value="CUB"/>
    <property type="match status" value="1"/>
</dbReference>
<dbReference type="SMART" id="SM00042">
    <property type="entry name" value="CUB"/>
    <property type="match status" value="1"/>
</dbReference>
<comment type="caution">
    <text evidence="2">Lacks conserved residue(s) required for the propagation of feature annotation.</text>
</comment>
<evidence type="ECO:0000313" key="5">
    <source>
        <dbReference type="Proteomes" id="UP001208570"/>
    </source>
</evidence>
<proteinExistence type="predicted"/>
<evidence type="ECO:0000259" key="3">
    <source>
        <dbReference type="PROSITE" id="PS01180"/>
    </source>
</evidence>
<dbReference type="EMBL" id="JAODUP010000093">
    <property type="protein sequence ID" value="KAK2162712.1"/>
    <property type="molecule type" value="Genomic_DNA"/>
</dbReference>
<dbReference type="InterPro" id="IPR053207">
    <property type="entry name" value="Non-NMDA_GluR_Accessory"/>
</dbReference>
<dbReference type="Proteomes" id="UP001208570">
    <property type="component" value="Unassembled WGS sequence"/>
</dbReference>
<accession>A0AAD9NA49</accession>
<evidence type="ECO:0000256" key="1">
    <source>
        <dbReference type="ARBA" id="ARBA00023157"/>
    </source>
</evidence>
<organism evidence="4 5">
    <name type="scientific">Paralvinella palmiformis</name>
    <dbReference type="NCBI Taxonomy" id="53620"/>
    <lineage>
        <taxon>Eukaryota</taxon>
        <taxon>Metazoa</taxon>
        <taxon>Spiralia</taxon>
        <taxon>Lophotrochozoa</taxon>
        <taxon>Annelida</taxon>
        <taxon>Polychaeta</taxon>
        <taxon>Sedentaria</taxon>
        <taxon>Canalipalpata</taxon>
        <taxon>Terebellida</taxon>
        <taxon>Terebelliformia</taxon>
        <taxon>Alvinellidae</taxon>
        <taxon>Paralvinella</taxon>
    </lineage>
</organism>
<keyword evidence="1" id="KW-1015">Disulfide bond</keyword>
<dbReference type="SUPFAM" id="SSF49854">
    <property type="entry name" value="Spermadhesin, CUB domain"/>
    <property type="match status" value="1"/>
</dbReference>
<dbReference type="AlphaFoldDB" id="A0AAD9NA49"/>
<evidence type="ECO:0000313" key="4">
    <source>
        <dbReference type="EMBL" id="KAK2162712.1"/>
    </source>
</evidence>
<dbReference type="PANTHER" id="PTHR47537">
    <property type="entry name" value="CUBILIN"/>
    <property type="match status" value="1"/>
</dbReference>
<dbReference type="PANTHER" id="PTHR47537:SF2">
    <property type="entry name" value="CUBILIN"/>
    <property type="match status" value="1"/>
</dbReference>
<gene>
    <name evidence="4" type="ORF">LSH36_93g07000</name>
</gene>
<comment type="caution">
    <text evidence="4">The sequence shown here is derived from an EMBL/GenBank/DDBJ whole genome shotgun (WGS) entry which is preliminary data.</text>
</comment>
<keyword evidence="5" id="KW-1185">Reference proteome</keyword>
<dbReference type="Gene3D" id="2.60.120.290">
    <property type="entry name" value="Spermadhesin, CUB domain"/>
    <property type="match status" value="1"/>
</dbReference>
<sequence>MPAKRYSVISRRNSSLLTPLHRYTSPDGEVLVDTIEVFVDTGEVLVDTIEVFVDTGEVLVDTIEVFVDTDCDVTIRSSEGAPKSGRFSSPNFPRPYDNNMRCIYRFIGQANEKVQINFTRFEVKGVHQRCHDDYVDVYTQVHNPDENLLDVPLHGRYCGNDLENLPHLLISMYHVIIIGFYTDQDGQEAGFSGTYEFIDA</sequence>
<dbReference type="FunFam" id="2.60.120.290:FF:000005">
    <property type="entry name" value="Procollagen C-endopeptidase enhancer 1"/>
    <property type="match status" value="1"/>
</dbReference>
<evidence type="ECO:0000256" key="2">
    <source>
        <dbReference type="PROSITE-ProRule" id="PRU00059"/>
    </source>
</evidence>
<feature type="domain" description="CUB" evidence="3">
    <location>
        <begin position="71"/>
        <end position="198"/>
    </location>
</feature>
<dbReference type="GO" id="GO:0005886">
    <property type="term" value="C:plasma membrane"/>
    <property type="evidence" value="ECO:0007669"/>
    <property type="project" value="TreeGrafter"/>
</dbReference>
<name>A0AAD9NA49_9ANNE</name>
<dbReference type="PROSITE" id="PS01180">
    <property type="entry name" value="CUB"/>
    <property type="match status" value="1"/>
</dbReference>
<dbReference type="InterPro" id="IPR000859">
    <property type="entry name" value="CUB_dom"/>
</dbReference>